<dbReference type="PANTHER" id="PTHR45527:SF1">
    <property type="entry name" value="FATTY ACID SYNTHASE"/>
    <property type="match status" value="1"/>
</dbReference>
<dbReference type="Gene3D" id="3.30.559.30">
    <property type="entry name" value="Nonribosomal peptide synthetase, condensation domain"/>
    <property type="match status" value="1"/>
</dbReference>
<accession>A0A1C5GK65</accession>
<gene>
    <name evidence="2" type="ORF">GA0070213_101173</name>
</gene>
<evidence type="ECO:0000313" key="3">
    <source>
        <dbReference type="Proteomes" id="UP000199360"/>
    </source>
</evidence>
<dbReference type="GO" id="GO:0044550">
    <property type="term" value="P:secondary metabolite biosynthetic process"/>
    <property type="evidence" value="ECO:0007669"/>
    <property type="project" value="TreeGrafter"/>
</dbReference>
<organism evidence="2 3">
    <name type="scientific">Micromonospora humi</name>
    <dbReference type="NCBI Taxonomy" id="745366"/>
    <lineage>
        <taxon>Bacteria</taxon>
        <taxon>Bacillati</taxon>
        <taxon>Actinomycetota</taxon>
        <taxon>Actinomycetes</taxon>
        <taxon>Micromonosporales</taxon>
        <taxon>Micromonosporaceae</taxon>
        <taxon>Micromonospora</taxon>
    </lineage>
</organism>
<feature type="domain" description="Condensation" evidence="1">
    <location>
        <begin position="2"/>
        <end position="341"/>
    </location>
</feature>
<protein>
    <submittedName>
        <fullName evidence="2">Condensation domain-containing protein</fullName>
    </submittedName>
</protein>
<dbReference type="Gene3D" id="3.30.559.10">
    <property type="entry name" value="Chloramphenicol acetyltransferase-like domain"/>
    <property type="match status" value="1"/>
</dbReference>
<keyword evidence="3" id="KW-1185">Reference proteome</keyword>
<dbReference type="GO" id="GO:0005737">
    <property type="term" value="C:cytoplasm"/>
    <property type="evidence" value="ECO:0007669"/>
    <property type="project" value="TreeGrafter"/>
</dbReference>
<proteinExistence type="predicted"/>
<dbReference type="Pfam" id="PF00668">
    <property type="entry name" value="Condensation"/>
    <property type="match status" value="1"/>
</dbReference>
<dbReference type="STRING" id="745366.GA0070213_101173"/>
<evidence type="ECO:0000259" key="1">
    <source>
        <dbReference type="Pfam" id="PF00668"/>
    </source>
</evidence>
<dbReference type="Proteomes" id="UP000199360">
    <property type="component" value="Unassembled WGS sequence"/>
</dbReference>
<dbReference type="GO" id="GO:0031177">
    <property type="term" value="F:phosphopantetheine binding"/>
    <property type="evidence" value="ECO:0007669"/>
    <property type="project" value="TreeGrafter"/>
</dbReference>
<dbReference type="RefSeq" id="WP_091055578.1">
    <property type="nucleotide sequence ID" value="NZ_FMDM01000001.1"/>
</dbReference>
<dbReference type="EMBL" id="FMDM01000001">
    <property type="protein sequence ID" value="SCG34142.1"/>
    <property type="molecule type" value="Genomic_DNA"/>
</dbReference>
<dbReference type="OrthoDB" id="2472181at2"/>
<dbReference type="InterPro" id="IPR001242">
    <property type="entry name" value="Condensation_dom"/>
</dbReference>
<dbReference type="PANTHER" id="PTHR45527">
    <property type="entry name" value="NONRIBOSOMAL PEPTIDE SYNTHETASE"/>
    <property type="match status" value="1"/>
</dbReference>
<dbReference type="GO" id="GO:0003824">
    <property type="term" value="F:catalytic activity"/>
    <property type="evidence" value="ECO:0007669"/>
    <property type="project" value="InterPro"/>
</dbReference>
<dbReference type="AlphaFoldDB" id="A0A1C5GK65"/>
<sequence length="479" mass="51987">MSTTLPLAPSQQMMWEFMTALDPAHPGDARLVVVEFRRLRGTLRVDALRQAMQDVVDRHDALRMRFDRIGADPAVTILPHVESPLEYVDLTGLPPAEQRARVEQIAYEHRNVAFDPGRAPLWRAALVRLSATEHVLALCFFHMVSDGWSCRVFVEDLCHAYAARLGAVDPQPPLGVDFAGLAALQEAELAGGGIDAATRAGWWADRLRPVEPYQLFPAPSPAPDVALSAEVATRFAFPPEITAWLRPAARAERTSPYVLLLAAYLVLLSLRAGRRRMVLGTTTLGRESPLSRQLIGQFTNNVYLPATVDPHAPMRAVVAAAHAALAGAIDHAAPFHRVARAVRPDFPRMRPWPDNHLFDAWFQSAASASPVLSGPGLRVEPIDVTARAAPGTPPPVRAADVPPDCLPVWVKRGSPIVVVDDDRAGGVVIRNRGVFGDDLVQGLIDDYVAVVSALVTDPGLPPARLRLPDGACFLDHTTG</sequence>
<dbReference type="GO" id="GO:0008610">
    <property type="term" value="P:lipid biosynthetic process"/>
    <property type="evidence" value="ECO:0007669"/>
    <property type="project" value="UniProtKB-ARBA"/>
</dbReference>
<dbReference type="SUPFAM" id="SSF52777">
    <property type="entry name" value="CoA-dependent acyltransferases"/>
    <property type="match status" value="2"/>
</dbReference>
<evidence type="ECO:0000313" key="2">
    <source>
        <dbReference type="EMBL" id="SCG34142.1"/>
    </source>
</evidence>
<dbReference type="GO" id="GO:0043041">
    <property type="term" value="P:amino acid activation for nonribosomal peptide biosynthetic process"/>
    <property type="evidence" value="ECO:0007669"/>
    <property type="project" value="TreeGrafter"/>
</dbReference>
<name>A0A1C5GK65_9ACTN</name>
<reference evidence="3" key="1">
    <citation type="submission" date="2016-06" db="EMBL/GenBank/DDBJ databases">
        <authorList>
            <person name="Varghese N."/>
            <person name="Submissions Spin"/>
        </authorList>
    </citation>
    <scope>NUCLEOTIDE SEQUENCE [LARGE SCALE GENOMIC DNA]</scope>
    <source>
        <strain evidence="3">DSM 45647</strain>
    </source>
</reference>
<dbReference type="InterPro" id="IPR023213">
    <property type="entry name" value="CAT-like_dom_sf"/>
</dbReference>